<reference evidence="3 4" key="1">
    <citation type="submission" date="2018-02" db="EMBL/GenBank/DDBJ databases">
        <title>Comparative analysis of genomes of three Brevibacillus laterosporus strains producers of potent antimicrobials isolated from silage.</title>
        <authorList>
            <person name="Kojic M."/>
            <person name="Miljkovic M."/>
            <person name="Studholme D."/>
            <person name="Filipic B."/>
        </authorList>
    </citation>
    <scope>NUCLEOTIDE SEQUENCE [LARGE SCALE GENOMIC DNA]</scope>
    <source>
        <strain evidence="3 4">BGSP11</strain>
    </source>
</reference>
<dbReference type="Pfam" id="PF02737">
    <property type="entry name" value="3HCDH_N"/>
    <property type="match status" value="1"/>
</dbReference>
<dbReference type="AlphaFoldDB" id="A0AAP3DDU7"/>
<dbReference type="Proteomes" id="UP000239759">
    <property type="component" value="Unassembled WGS sequence"/>
</dbReference>
<dbReference type="InterPro" id="IPR036291">
    <property type="entry name" value="NAD(P)-bd_dom_sf"/>
</dbReference>
<dbReference type="GeneID" id="61081411"/>
<dbReference type="InterPro" id="IPR006176">
    <property type="entry name" value="3-OHacyl-CoA_DH_NAD-bd"/>
</dbReference>
<evidence type="ECO:0000259" key="1">
    <source>
        <dbReference type="Pfam" id="PF02737"/>
    </source>
</evidence>
<dbReference type="EMBL" id="PRKQ01000001">
    <property type="protein sequence ID" value="PPB13098.1"/>
    <property type="molecule type" value="Genomic_DNA"/>
</dbReference>
<comment type="caution">
    <text evidence="2">The sequence shown here is derived from an EMBL/GenBank/DDBJ whole genome shotgun (WGS) entry which is preliminary data.</text>
</comment>
<evidence type="ECO:0000313" key="5">
    <source>
        <dbReference type="Proteomes" id="UP001077662"/>
    </source>
</evidence>
<name>A0AAP3DDU7_BRELA</name>
<accession>A0AAP3DDU7</accession>
<sequence>MVKRVAVIGADVMGHGIALAYASAGIQVNLFDPDERMRQKRLTC</sequence>
<evidence type="ECO:0000313" key="2">
    <source>
        <dbReference type="EMBL" id="MCZ0806218.1"/>
    </source>
</evidence>
<proteinExistence type="predicted"/>
<dbReference type="SUPFAM" id="SSF51735">
    <property type="entry name" value="NAD(P)-binding Rossmann-fold domains"/>
    <property type="match status" value="1"/>
</dbReference>
<evidence type="ECO:0000313" key="3">
    <source>
        <dbReference type="EMBL" id="PPB13098.1"/>
    </source>
</evidence>
<dbReference type="EMBL" id="JAPTNE010000005">
    <property type="protein sequence ID" value="MCZ0806218.1"/>
    <property type="molecule type" value="Genomic_DNA"/>
</dbReference>
<evidence type="ECO:0000313" key="4">
    <source>
        <dbReference type="Proteomes" id="UP000239759"/>
    </source>
</evidence>
<dbReference type="GO" id="GO:0070403">
    <property type="term" value="F:NAD+ binding"/>
    <property type="evidence" value="ECO:0007669"/>
    <property type="project" value="InterPro"/>
</dbReference>
<protein>
    <submittedName>
        <fullName evidence="2">3-hydroxyacyl-CoA dehydrogenase NAD-binding domain-containing protein</fullName>
    </submittedName>
</protein>
<reference evidence="2" key="2">
    <citation type="submission" date="2022-09" db="EMBL/GenBank/DDBJ databases">
        <title>Genome analysis and characterization of larvicidal activity of Brevibacillus strains.</title>
        <authorList>
            <person name="Patrusheva E.V."/>
            <person name="Izotova A.O."/>
            <person name="Toshchakov S.V."/>
            <person name="Sineoky S.P."/>
        </authorList>
    </citation>
    <scope>NUCLEOTIDE SEQUENCE</scope>
    <source>
        <strain evidence="2">VKPM_B-13247</strain>
    </source>
</reference>
<organism evidence="2 5">
    <name type="scientific">Brevibacillus laterosporus</name>
    <name type="common">Bacillus laterosporus</name>
    <dbReference type="NCBI Taxonomy" id="1465"/>
    <lineage>
        <taxon>Bacteria</taxon>
        <taxon>Bacillati</taxon>
        <taxon>Bacillota</taxon>
        <taxon>Bacilli</taxon>
        <taxon>Bacillales</taxon>
        <taxon>Paenibacillaceae</taxon>
        <taxon>Brevibacillus</taxon>
    </lineage>
</organism>
<dbReference type="Proteomes" id="UP001077662">
    <property type="component" value="Unassembled WGS sequence"/>
</dbReference>
<feature type="domain" description="3-hydroxyacyl-CoA dehydrogenase NAD binding" evidence="1">
    <location>
        <begin position="5"/>
        <end position="40"/>
    </location>
</feature>
<dbReference type="Gene3D" id="3.40.50.720">
    <property type="entry name" value="NAD(P)-binding Rossmann-like Domain"/>
    <property type="match status" value="1"/>
</dbReference>
<gene>
    <name evidence="3" type="ORF">C4A77_01595</name>
    <name evidence="2" type="ORF">O0554_04665</name>
</gene>
<dbReference type="RefSeq" id="WP_018670571.1">
    <property type="nucleotide sequence ID" value="NZ_JANSGW010000005.1"/>
</dbReference>
<dbReference type="GO" id="GO:0006631">
    <property type="term" value="P:fatty acid metabolic process"/>
    <property type="evidence" value="ECO:0007669"/>
    <property type="project" value="InterPro"/>
</dbReference>